<accession>A0ABS7SKG6</accession>
<dbReference type="EMBL" id="JAFBIL020000001">
    <property type="protein sequence ID" value="MBZ2206434.1"/>
    <property type="molecule type" value="Genomic_DNA"/>
</dbReference>
<sequence>MFKKAIGMISAAACFASSAIAAPVSINFADFAVGTAITNQIPGVTFSLIGGPGPGGAPVIGGFDSLGLTNSAGGDYETAQILNLRFDGLASDVSFNFFNEGVELSGAGHTYFSAFNTAGELLQTGFVGFGGAFSLSAAGIADLQFNNNTGGLSSWMFTLNTLDADVSASEVPEPASLLLVGLGALGFALAYRRRAARKPA</sequence>
<evidence type="ECO:0000256" key="1">
    <source>
        <dbReference type="SAM" id="SignalP"/>
    </source>
</evidence>
<feature type="chain" id="PRO_5045404152" evidence="1">
    <location>
        <begin position="22"/>
        <end position="200"/>
    </location>
</feature>
<dbReference type="NCBIfam" id="TIGR02595">
    <property type="entry name" value="PEP_CTERM"/>
    <property type="match status" value="1"/>
</dbReference>
<name>A0ABS7SKG6_9BURK</name>
<dbReference type="InterPro" id="IPR013424">
    <property type="entry name" value="Ice-binding_C"/>
</dbReference>
<dbReference type="Proteomes" id="UP000809349">
    <property type="component" value="Unassembled WGS sequence"/>
</dbReference>
<proteinExistence type="predicted"/>
<evidence type="ECO:0000259" key="2">
    <source>
        <dbReference type="Pfam" id="PF07589"/>
    </source>
</evidence>
<comment type="caution">
    <text evidence="3">The sequence shown here is derived from an EMBL/GenBank/DDBJ whole genome shotgun (WGS) entry which is preliminary data.</text>
</comment>
<gene>
    <name evidence="3" type="ORF">I4X03_004075</name>
</gene>
<keyword evidence="1" id="KW-0732">Signal</keyword>
<organism evidence="3 4">
    <name type="scientific">Massilia soli</name>
    <dbReference type="NCBI Taxonomy" id="2792854"/>
    <lineage>
        <taxon>Bacteria</taxon>
        <taxon>Pseudomonadati</taxon>
        <taxon>Pseudomonadota</taxon>
        <taxon>Betaproteobacteria</taxon>
        <taxon>Burkholderiales</taxon>
        <taxon>Oxalobacteraceae</taxon>
        <taxon>Telluria group</taxon>
        <taxon>Massilia</taxon>
    </lineage>
</organism>
<protein>
    <submittedName>
        <fullName evidence="3">PEP-CTERM sorting domain-containing protein</fullName>
    </submittedName>
</protein>
<feature type="domain" description="Ice-binding protein C-terminal" evidence="2">
    <location>
        <begin position="171"/>
        <end position="193"/>
    </location>
</feature>
<evidence type="ECO:0000313" key="3">
    <source>
        <dbReference type="EMBL" id="MBZ2206434.1"/>
    </source>
</evidence>
<dbReference type="RefSeq" id="WP_223465967.1">
    <property type="nucleotide sequence ID" value="NZ_JAFBIL020000001.1"/>
</dbReference>
<keyword evidence="4" id="KW-1185">Reference proteome</keyword>
<reference evidence="3 4" key="1">
    <citation type="submission" date="2021-08" db="EMBL/GenBank/DDBJ databases">
        <title>Massilia sp. R798.</title>
        <authorList>
            <person name="Baek J.H."/>
            <person name="Jung H.S."/>
            <person name="Kim K.R."/>
            <person name="Jeon C.O."/>
        </authorList>
    </citation>
    <scope>NUCLEOTIDE SEQUENCE [LARGE SCALE GENOMIC DNA]</scope>
    <source>
        <strain evidence="3 4">R798</strain>
    </source>
</reference>
<evidence type="ECO:0000313" key="4">
    <source>
        <dbReference type="Proteomes" id="UP000809349"/>
    </source>
</evidence>
<feature type="signal peptide" evidence="1">
    <location>
        <begin position="1"/>
        <end position="21"/>
    </location>
</feature>
<dbReference type="Pfam" id="PF07589">
    <property type="entry name" value="PEP-CTERM"/>
    <property type="match status" value="1"/>
</dbReference>